<evidence type="ECO:0000313" key="2">
    <source>
        <dbReference type="Proteomes" id="UP000003477"/>
    </source>
</evidence>
<accession>G5JE91</accession>
<name>G5JE91_CROWT</name>
<protein>
    <submittedName>
        <fullName evidence="1">Uncharacterized protein</fullName>
    </submittedName>
</protein>
<gene>
    <name evidence="1" type="ORF">CWATWH0003_B078</name>
</gene>
<evidence type="ECO:0000313" key="1">
    <source>
        <dbReference type="EMBL" id="EHJ09496.1"/>
    </source>
</evidence>
<proteinExistence type="predicted"/>
<organism evidence="1 2">
    <name type="scientific">Crocosphaera watsonii WH 0003</name>
    <dbReference type="NCBI Taxonomy" id="423471"/>
    <lineage>
        <taxon>Bacteria</taxon>
        <taxon>Bacillati</taxon>
        <taxon>Cyanobacteriota</taxon>
        <taxon>Cyanophyceae</taxon>
        <taxon>Oscillatoriophycideae</taxon>
        <taxon>Chroococcales</taxon>
        <taxon>Aphanothecaceae</taxon>
        <taxon>Crocosphaera</taxon>
    </lineage>
</organism>
<comment type="caution">
    <text evidence="1">The sequence shown here is derived from an EMBL/GenBank/DDBJ whole genome shotgun (WGS) entry which is preliminary data.</text>
</comment>
<dbReference type="EMBL" id="AESD01000957">
    <property type="protein sequence ID" value="EHJ09496.1"/>
    <property type="molecule type" value="Genomic_DNA"/>
</dbReference>
<dbReference type="AlphaFoldDB" id="G5JE91"/>
<dbReference type="PATRIC" id="fig|423471.3.peg.5354"/>
<sequence>MTALRDEAVSNYRDRIQSGRRTKMTSDERQILIDWFKNVSNH</sequence>
<dbReference type="Proteomes" id="UP000003477">
    <property type="component" value="Unassembled WGS sequence"/>
</dbReference>
<reference evidence="1 2" key="1">
    <citation type="journal article" date="2011" name="Front. Microbiol.">
        <title>Two Strains of Crocosphaera watsonii with Highly Conserved Genomes are Distinguished by Strain-Specific Features.</title>
        <authorList>
            <person name="Bench S.R."/>
            <person name="Ilikchyan I.N."/>
            <person name="Tripp H.J."/>
            <person name="Zehr J.P."/>
        </authorList>
    </citation>
    <scope>NUCLEOTIDE SEQUENCE [LARGE SCALE GENOMIC DNA]</scope>
    <source>
        <strain evidence="1 2">WH 0003</strain>
    </source>
</reference>